<dbReference type="Pfam" id="PF00651">
    <property type="entry name" value="BTB"/>
    <property type="match status" value="1"/>
</dbReference>
<accession>A0A1V8SLD7</accession>
<comment type="caution">
    <text evidence="2">The sequence shown here is derived from an EMBL/GenBank/DDBJ whole genome shotgun (WGS) entry which is preliminary data.</text>
</comment>
<dbReference type="PROSITE" id="PS50097">
    <property type="entry name" value="BTB"/>
    <property type="match status" value="1"/>
</dbReference>
<dbReference type="OrthoDB" id="6359816at2759"/>
<dbReference type="CDD" id="cd18186">
    <property type="entry name" value="BTB_POZ_ZBTB_KLHL-like"/>
    <property type="match status" value="1"/>
</dbReference>
<dbReference type="Proteomes" id="UP000192596">
    <property type="component" value="Unassembled WGS sequence"/>
</dbReference>
<dbReference type="SUPFAM" id="SSF54695">
    <property type="entry name" value="POZ domain"/>
    <property type="match status" value="1"/>
</dbReference>
<evidence type="ECO:0000313" key="3">
    <source>
        <dbReference type="Proteomes" id="UP000192596"/>
    </source>
</evidence>
<dbReference type="STRING" id="1507870.A0A1V8SLD7"/>
<sequence>MNAGSLLHDSKYSDFTIICRGERIPVHKPLLSLASPVLTAAFDLDMQERKSGAIVQDDFDIETVKRMISYAYTGDYSVSIDDRANPKASVAAAPSPSQDVTTTTPTPSDLLAQKLGSFDITETAVAELPIQLLEHVRMYGIAEYYAFARLKTLSADRFVALFEKVWDLSKAKGLCTVGQEVLATSAARHDELRSRFAKALASVDKFIQLGEKTNFYAELGRSEGTQAFVAELLQHAAEVTGPQLRDSEHYNRTHLGTIFDMGIVESNLRSTLSMNAADHETELIAVKDKLTHIESVMANLIIDLGNLPSECKSTGCSSSIGEFLFERAGHARYADGDWIIRCGRTKNHGDRKACRCRLN</sequence>
<dbReference type="AlphaFoldDB" id="A0A1V8SLD7"/>
<dbReference type="Gene3D" id="3.30.710.10">
    <property type="entry name" value="Potassium Channel Kv1.1, Chain A"/>
    <property type="match status" value="1"/>
</dbReference>
<feature type="domain" description="BTB" evidence="1">
    <location>
        <begin position="13"/>
        <end position="80"/>
    </location>
</feature>
<dbReference type="PANTHER" id="PTHR47843">
    <property type="entry name" value="BTB DOMAIN-CONTAINING PROTEIN-RELATED"/>
    <property type="match status" value="1"/>
</dbReference>
<name>A0A1V8SLD7_9PEZI</name>
<dbReference type="PANTHER" id="PTHR47843:SF5">
    <property type="entry name" value="BTB_POZ DOMAIN PROTEIN"/>
    <property type="match status" value="1"/>
</dbReference>
<dbReference type="InterPro" id="IPR000210">
    <property type="entry name" value="BTB/POZ_dom"/>
</dbReference>
<dbReference type="InterPro" id="IPR011333">
    <property type="entry name" value="SKP1/BTB/POZ_sf"/>
</dbReference>
<evidence type="ECO:0000259" key="1">
    <source>
        <dbReference type="PROSITE" id="PS50097"/>
    </source>
</evidence>
<dbReference type="EMBL" id="NAJO01000037">
    <property type="protein sequence ID" value="OQN99893.1"/>
    <property type="molecule type" value="Genomic_DNA"/>
</dbReference>
<protein>
    <recommendedName>
        <fullName evidence="1">BTB domain-containing protein</fullName>
    </recommendedName>
</protein>
<gene>
    <name evidence="2" type="ORF">B0A48_14098</name>
</gene>
<proteinExistence type="predicted"/>
<keyword evidence="3" id="KW-1185">Reference proteome</keyword>
<reference evidence="3" key="1">
    <citation type="submission" date="2017-03" db="EMBL/GenBank/DDBJ databases">
        <title>Genomes of endolithic fungi from Antarctica.</title>
        <authorList>
            <person name="Coleine C."/>
            <person name="Masonjones S."/>
            <person name="Stajich J.E."/>
        </authorList>
    </citation>
    <scope>NUCLEOTIDE SEQUENCE [LARGE SCALE GENOMIC DNA]</scope>
    <source>
        <strain evidence="3">CCFEE 5527</strain>
    </source>
</reference>
<dbReference type="InParanoid" id="A0A1V8SLD7"/>
<evidence type="ECO:0000313" key="2">
    <source>
        <dbReference type="EMBL" id="OQN99893.1"/>
    </source>
</evidence>
<organism evidence="2 3">
    <name type="scientific">Cryoendolithus antarcticus</name>
    <dbReference type="NCBI Taxonomy" id="1507870"/>
    <lineage>
        <taxon>Eukaryota</taxon>
        <taxon>Fungi</taxon>
        <taxon>Dikarya</taxon>
        <taxon>Ascomycota</taxon>
        <taxon>Pezizomycotina</taxon>
        <taxon>Dothideomycetes</taxon>
        <taxon>Dothideomycetidae</taxon>
        <taxon>Cladosporiales</taxon>
        <taxon>Cladosporiaceae</taxon>
        <taxon>Cryoendolithus</taxon>
    </lineage>
</organism>